<feature type="domain" description="Nudix hydrolase" evidence="1">
    <location>
        <begin position="1"/>
        <end position="132"/>
    </location>
</feature>
<sequence>MSVDSIVFGYHDDQLKVLLIKRGAAPFQGQLALPGDLVYPNETIEVAAHRILKDLTGIDEHNVEQTKTYSAVDRHPVARVITTGVYSIIDIAKHDPHASAWAEGVYWTSLEDVPQLAFDHDQILKDAVDILRNKVRKEPIGFELLPEKFTLADLQNLYEALLNVKFDKANFRKRILSAKFLKDLNEFQEGVPHRPARLYSFDSDKYDELRANGFSIQI</sequence>
<dbReference type="Pfam" id="PF00293">
    <property type="entry name" value="NUDIX"/>
    <property type="match status" value="1"/>
</dbReference>
<dbReference type="InterPro" id="IPR036388">
    <property type="entry name" value="WH-like_DNA-bd_sf"/>
</dbReference>
<keyword evidence="2" id="KW-0378">Hydrolase</keyword>
<dbReference type="InterPro" id="IPR054105">
    <property type="entry name" value="WHD_NrtR"/>
</dbReference>
<dbReference type="PROSITE" id="PS51462">
    <property type="entry name" value="NUDIX"/>
    <property type="match status" value="1"/>
</dbReference>
<evidence type="ECO:0000313" key="3">
    <source>
        <dbReference type="Proteomes" id="UP000468650"/>
    </source>
</evidence>
<protein>
    <submittedName>
        <fullName evidence="2">NUDIX hydrolase</fullName>
    </submittedName>
</protein>
<dbReference type="Proteomes" id="UP000468650">
    <property type="component" value="Unassembled WGS sequence"/>
</dbReference>
<organism evidence="2 3">
    <name type="scientific">Phaeocystidibacter luteus</name>
    <dbReference type="NCBI Taxonomy" id="911197"/>
    <lineage>
        <taxon>Bacteria</taxon>
        <taxon>Pseudomonadati</taxon>
        <taxon>Bacteroidota</taxon>
        <taxon>Flavobacteriia</taxon>
        <taxon>Flavobacteriales</taxon>
        <taxon>Phaeocystidibacteraceae</taxon>
        <taxon>Phaeocystidibacter</taxon>
    </lineage>
</organism>
<dbReference type="Gene3D" id="3.90.79.10">
    <property type="entry name" value="Nucleoside Triphosphate Pyrophosphohydrolase"/>
    <property type="match status" value="1"/>
</dbReference>
<evidence type="ECO:0000259" key="1">
    <source>
        <dbReference type="PROSITE" id="PS51462"/>
    </source>
</evidence>
<dbReference type="Gene3D" id="1.10.10.10">
    <property type="entry name" value="Winged helix-like DNA-binding domain superfamily/Winged helix DNA-binding domain"/>
    <property type="match status" value="1"/>
</dbReference>
<dbReference type="EMBL" id="WBVO01000011">
    <property type="protein sequence ID" value="KAB2807386.1"/>
    <property type="molecule type" value="Genomic_DNA"/>
</dbReference>
<dbReference type="OrthoDB" id="9786141at2"/>
<dbReference type="InterPro" id="IPR015797">
    <property type="entry name" value="NUDIX_hydrolase-like_dom_sf"/>
</dbReference>
<dbReference type="PANTHER" id="PTHR43736">
    <property type="entry name" value="ADP-RIBOSE PYROPHOSPHATASE"/>
    <property type="match status" value="1"/>
</dbReference>
<gene>
    <name evidence="2" type="ORF">F8C67_12310</name>
</gene>
<dbReference type="GO" id="GO:0016787">
    <property type="term" value="F:hydrolase activity"/>
    <property type="evidence" value="ECO:0007669"/>
    <property type="project" value="UniProtKB-KW"/>
</dbReference>
<evidence type="ECO:0000313" key="2">
    <source>
        <dbReference type="EMBL" id="KAB2807386.1"/>
    </source>
</evidence>
<dbReference type="PANTHER" id="PTHR43736:SF4">
    <property type="entry name" value="SLR1690 PROTEIN"/>
    <property type="match status" value="1"/>
</dbReference>
<proteinExistence type="predicted"/>
<dbReference type="SUPFAM" id="SSF55811">
    <property type="entry name" value="Nudix"/>
    <property type="match status" value="1"/>
</dbReference>
<dbReference type="AlphaFoldDB" id="A0A6N6RDS9"/>
<name>A0A6N6RDS9_9FLAO</name>
<dbReference type="InterPro" id="IPR000086">
    <property type="entry name" value="NUDIX_hydrolase_dom"/>
</dbReference>
<reference evidence="2 3" key="1">
    <citation type="submission" date="2019-09" db="EMBL/GenBank/DDBJ databases">
        <title>Genomes of family Cryomorphaceae.</title>
        <authorList>
            <person name="Bowman J.P."/>
        </authorList>
    </citation>
    <scope>NUCLEOTIDE SEQUENCE [LARGE SCALE GENOMIC DNA]</scope>
    <source>
        <strain evidence="2 3">LMG 25704</strain>
    </source>
</reference>
<dbReference type="InterPro" id="IPR036390">
    <property type="entry name" value="WH_DNA-bd_sf"/>
</dbReference>
<dbReference type="Pfam" id="PF21906">
    <property type="entry name" value="WHD_NrtR"/>
    <property type="match status" value="1"/>
</dbReference>
<dbReference type="CDD" id="cd18873">
    <property type="entry name" value="NUDIX_NadM_like"/>
    <property type="match status" value="1"/>
</dbReference>
<comment type="caution">
    <text evidence="2">The sequence shown here is derived from an EMBL/GenBank/DDBJ whole genome shotgun (WGS) entry which is preliminary data.</text>
</comment>
<accession>A0A6N6RDS9</accession>
<keyword evidence="3" id="KW-1185">Reference proteome</keyword>
<dbReference type="SUPFAM" id="SSF46785">
    <property type="entry name" value="Winged helix' DNA-binding domain"/>
    <property type="match status" value="1"/>
</dbReference>